<dbReference type="InterPro" id="IPR001206">
    <property type="entry name" value="Diacylglycerol_kinase_cat_dom"/>
</dbReference>
<proteinExistence type="predicted"/>
<dbReference type="PROSITE" id="PS50146">
    <property type="entry name" value="DAGK"/>
    <property type="match status" value="1"/>
</dbReference>
<dbReference type="Pfam" id="PF00781">
    <property type="entry name" value="DAGK_cat"/>
    <property type="match status" value="1"/>
</dbReference>
<name>K2J3A4_9GAMM</name>
<dbReference type="eggNOG" id="COG1597">
    <property type="taxonomic scope" value="Bacteria"/>
</dbReference>
<keyword evidence="11" id="KW-1208">Phospholipid metabolism</keyword>
<evidence type="ECO:0000256" key="10">
    <source>
        <dbReference type="ARBA" id="ARBA00023209"/>
    </source>
</evidence>
<keyword evidence="5" id="KW-0547">Nucleotide-binding</keyword>
<dbReference type="InterPro" id="IPR005218">
    <property type="entry name" value="Diacylglycerol/lipid_kinase"/>
</dbReference>
<dbReference type="InterPro" id="IPR016064">
    <property type="entry name" value="NAD/diacylglycerol_kinase_sf"/>
</dbReference>
<evidence type="ECO:0000313" key="14">
    <source>
        <dbReference type="Proteomes" id="UP000006755"/>
    </source>
</evidence>
<evidence type="ECO:0000256" key="11">
    <source>
        <dbReference type="ARBA" id="ARBA00023264"/>
    </source>
</evidence>
<evidence type="ECO:0000256" key="3">
    <source>
        <dbReference type="ARBA" id="ARBA00022679"/>
    </source>
</evidence>
<dbReference type="EMBL" id="AMRI01000023">
    <property type="protein sequence ID" value="EKE69558.1"/>
    <property type="molecule type" value="Genomic_DNA"/>
</dbReference>
<keyword evidence="6 13" id="KW-0418">Kinase</keyword>
<evidence type="ECO:0000256" key="6">
    <source>
        <dbReference type="ARBA" id="ARBA00022777"/>
    </source>
</evidence>
<evidence type="ECO:0000256" key="4">
    <source>
        <dbReference type="ARBA" id="ARBA00022723"/>
    </source>
</evidence>
<evidence type="ECO:0000259" key="12">
    <source>
        <dbReference type="PROSITE" id="PS50146"/>
    </source>
</evidence>
<dbReference type="GO" id="GO:0005524">
    <property type="term" value="F:ATP binding"/>
    <property type="evidence" value="ECO:0007669"/>
    <property type="project" value="UniProtKB-KW"/>
</dbReference>
<dbReference type="PANTHER" id="PTHR12358:SF106">
    <property type="entry name" value="LIPID KINASE YEGS"/>
    <property type="match status" value="1"/>
</dbReference>
<dbReference type="STRING" id="745411.B3C1_14732"/>
<dbReference type="GO" id="GO:0046872">
    <property type="term" value="F:metal ion binding"/>
    <property type="evidence" value="ECO:0007669"/>
    <property type="project" value="UniProtKB-KW"/>
</dbReference>
<feature type="domain" description="DAGKc" evidence="12">
    <location>
        <begin position="1"/>
        <end position="131"/>
    </location>
</feature>
<keyword evidence="2" id="KW-0444">Lipid biosynthesis</keyword>
<dbReference type="GO" id="GO:0008654">
    <property type="term" value="P:phospholipid biosynthetic process"/>
    <property type="evidence" value="ECO:0007669"/>
    <property type="project" value="UniProtKB-KW"/>
</dbReference>
<evidence type="ECO:0000256" key="1">
    <source>
        <dbReference type="ARBA" id="ARBA00001946"/>
    </source>
</evidence>
<evidence type="ECO:0000313" key="13">
    <source>
        <dbReference type="EMBL" id="EKE69558.1"/>
    </source>
</evidence>
<dbReference type="InterPro" id="IPR045540">
    <property type="entry name" value="YegS/DAGK_C"/>
</dbReference>
<organism evidence="13 14">
    <name type="scientific">Gallaecimonas xiamenensis 3-C-1</name>
    <dbReference type="NCBI Taxonomy" id="745411"/>
    <lineage>
        <taxon>Bacteria</taxon>
        <taxon>Pseudomonadati</taxon>
        <taxon>Pseudomonadota</taxon>
        <taxon>Gammaproteobacteria</taxon>
        <taxon>Enterobacterales</taxon>
        <taxon>Gallaecimonadaceae</taxon>
        <taxon>Gallaecimonas</taxon>
    </lineage>
</organism>
<keyword evidence="10" id="KW-0594">Phospholipid biosynthesis</keyword>
<keyword evidence="4" id="KW-0479">Metal-binding</keyword>
<dbReference type="NCBIfam" id="NF009602">
    <property type="entry name" value="PRK13054.1"/>
    <property type="match status" value="1"/>
</dbReference>
<gene>
    <name evidence="13" type="ORF">B3C1_14732</name>
</gene>
<evidence type="ECO:0000256" key="9">
    <source>
        <dbReference type="ARBA" id="ARBA00023098"/>
    </source>
</evidence>
<dbReference type="SMART" id="SM00046">
    <property type="entry name" value="DAGKc"/>
    <property type="match status" value="1"/>
</dbReference>
<comment type="caution">
    <text evidence="13">The sequence shown here is derived from an EMBL/GenBank/DDBJ whole genome shotgun (WGS) entry which is preliminary data.</text>
</comment>
<dbReference type="Proteomes" id="UP000006755">
    <property type="component" value="Unassembled WGS sequence"/>
</dbReference>
<evidence type="ECO:0000256" key="5">
    <source>
        <dbReference type="ARBA" id="ARBA00022741"/>
    </source>
</evidence>
<dbReference type="Gene3D" id="3.40.50.10330">
    <property type="entry name" value="Probable inorganic polyphosphate/atp-NAD kinase, domain 1"/>
    <property type="match status" value="1"/>
</dbReference>
<comment type="cofactor">
    <cofactor evidence="1">
        <name>Mg(2+)</name>
        <dbReference type="ChEBI" id="CHEBI:18420"/>
    </cofactor>
</comment>
<keyword evidence="7" id="KW-0067">ATP-binding</keyword>
<dbReference type="OrthoDB" id="142078at2"/>
<protein>
    <submittedName>
        <fullName evidence="13">Lipid kinase</fullName>
    </submittedName>
</protein>
<reference evidence="13 14" key="1">
    <citation type="journal article" date="2012" name="J. Bacteriol.">
        <title>Genome Sequence of Gallaecimonas xiamenensis Type Strain 3-C-1.</title>
        <authorList>
            <person name="Lai Q."/>
            <person name="Wang L."/>
            <person name="Wang W."/>
            <person name="Shao Z."/>
        </authorList>
    </citation>
    <scope>NUCLEOTIDE SEQUENCE [LARGE SCALE GENOMIC DNA]</scope>
    <source>
        <strain evidence="13 14">3-C-1</strain>
    </source>
</reference>
<keyword evidence="14" id="KW-1185">Reference proteome</keyword>
<dbReference type="Gene3D" id="2.60.200.40">
    <property type="match status" value="1"/>
</dbReference>
<sequence>MSKRIRLIVNGKAAGNGQLRTLIAQARDKGHQISVRVTFEEGDAQRFAAEALGQGLDSLVAVGGDGTLNEVLAGMLSKGPPQEAMGLLPMGTANDFAQGVGIGPDNLAKALALVLNKTPRPIDVGLVNSRPFLNMVTGGFGSEVTVNTNPELKQWLGKFSYFLTGLGKLFEFQPIAARLNRGDQAWEGRLMALAVGNGWQAGGGIRLCPDARLDDGLLDITLLPENRQLGLLDMLDALAQDGLRGHESWVERRQAEQFVLEAEAPLHINLDGEPMTDTRFVFEVLPKALRFHLP</sequence>
<dbReference type="GO" id="GO:0005886">
    <property type="term" value="C:plasma membrane"/>
    <property type="evidence" value="ECO:0007669"/>
    <property type="project" value="TreeGrafter"/>
</dbReference>
<dbReference type="RefSeq" id="WP_008485795.1">
    <property type="nucleotide sequence ID" value="NZ_AMRI01000023.1"/>
</dbReference>
<dbReference type="InterPro" id="IPR050187">
    <property type="entry name" value="Lipid_Phosphate_FormReg"/>
</dbReference>
<evidence type="ECO:0000256" key="8">
    <source>
        <dbReference type="ARBA" id="ARBA00022842"/>
    </source>
</evidence>
<dbReference type="GO" id="GO:0016301">
    <property type="term" value="F:kinase activity"/>
    <property type="evidence" value="ECO:0007669"/>
    <property type="project" value="UniProtKB-KW"/>
</dbReference>
<dbReference type="Pfam" id="PF19279">
    <property type="entry name" value="YegS_C"/>
    <property type="match status" value="1"/>
</dbReference>
<dbReference type="SUPFAM" id="SSF111331">
    <property type="entry name" value="NAD kinase/diacylglycerol kinase-like"/>
    <property type="match status" value="1"/>
</dbReference>
<evidence type="ECO:0000256" key="7">
    <source>
        <dbReference type="ARBA" id="ARBA00022840"/>
    </source>
</evidence>
<keyword evidence="8" id="KW-0460">Magnesium</keyword>
<dbReference type="NCBIfam" id="TIGR00147">
    <property type="entry name" value="YegS/Rv2252/BmrU family lipid kinase"/>
    <property type="match status" value="1"/>
</dbReference>
<dbReference type="AlphaFoldDB" id="K2J3A4"/>
<keyword evidence="9" id="KW-0443">Lipid metabolism</keyword>
<evidence type="ECO:0000256" key="2">
    <source>
        <dbReference type="ARBA" id="ARBA00022516"/>
    </source>
</evidence>
<dbReference type="InterPro" id="IPR017438">
    <property type="entry name" value="ATP-NAD_kinase_N"/>
</dbReference>
<keyword evidence="3" id="KW-0808">Transferase</keyword>
<accession>K2J3A4</accession>
<dbReference type="PANTHER" id="PTHR12358">
    <property type="entry name" value="SPHINGOSINE KINASE"/>
    <property type="match status" value="1"/>
</dbReference>